<name>A0ACA9K0E0_9GLOM</name>
<sequence length="222" mass="25412">MSYFTFEVKGEQQLANYSPRELYSNASSNIDATLAINRIISSCFSEEALCEIKKVTMIPLTKLVTPFENTRTQKIPRPQNSFVIYRRNVQVQLAAEGNKMSNRKLDTVSKIAGKRWQEEPNEVKELFGLISECAKKVHNFLYPDYVYHPRRSATTSTPMIFSSFHGVPMIRWKNVSSKHNYPRIPYSSSSSVIPTNSTEFFSTPLDDQLESFLSMSLNTTNQ</sequence>
<evidence type="ECO:0000313" key="2">
    <source>
        <dbReference type="Proteomes" id="UP000789525"/>
    </source>
</evidence>
<reference evidence="1" key="1">
    <citation type="submission" date="2021-06" db="EMBL/GenBank/DDBJ databases">
        <authorList>
            <person name="Kallberg Y."/>
            <person name="Tangrot J."/>
            <person name="Rosling A."/>
        </authorList>
    </citation>
    <scope>NUCLEOTIDE SEQUENCE</scope>
    <source>
        <strain evidence="1">CL356</strain>
    </source>
</reference>
<dbReference type="EMBL" id="CAJVPT010000469">
    <property type="protein sequence ID" value="CAG8445058.1"/>
    <property type="molecule type" value="Genomic_DNA"/>
</dbReference>
<organism evidence="1 2">
    <name type="scientific">Acaulospora colombiana</name>
    <dbReference type="NCBI Taxonomy" id="27376"/>
    <lineage>
        <taxon>Eukaryota</taxon>
        <taxon>Fungi</taxon>
        <taxon>Fungi incertae sedis</taxon>
        <taxon>Mucoromycota</taxon>
        <taxon>Glomeromycotina</taxon>
        <taxon>Glomeromycetes</taxon>
        <taxon>Diversisporales</taxon>
        <taxon>Acaulosporaceae</taxon>
        <taxon>Acaulospora</taxon>
    </lineage>
</organism>
<protein>
    <submittedName>
        <fullName evidence="1">17544_t:CDS:1</fullName>
    </submittedName>
</protein>
<gene>
    <name evidence="1" type="ORF">ACOLOM_LOCUS462</name>
</gene>
<dbReference type="Proteomes" id="UP000789525">
    <property type="component" value="Unassembled WGS sequence"/>
</dbReference>
<comment type="caution">
    <text evidence="1">The sequence shown here is derived from an EMBL/GenBank/DDBJ whole genome shotgun (WGS) entry which is preliminary data.</text>
</comment>
<accession>A0ACA9K0E0</accession>
<keyword evidence="2" id="KW-1185">Reference proteome</keyword>
<proteinExistence type="predicted"/>
<evidence type="ECO:0000313" key="1">
    <source>
        <dbReference type="EMBL" id="CAG8445058.1"/>
    </source>
</evidence>